<evidence type="ECO:0000256" key="2">
    <source>
        <dbReference type="ARBA" id="ARBA00023027"/>
    </source>
</evidence>
<dbReference type="InterPro" id="IPR036291">
    <property type="entry name" value="NAD(P)-bd_dom_sf"/>
</dbReference>
<reference evidence="6 7" key="1">
    <citation type="journal article" date="2015" name="Stand. Genomic Sci.">
        <title>Genomic Encyclopedia of Bacterial and Archaeal Type Strains, Phase III: the genomes of soil and plant-associated and newly described type strains.</title>
        <authorList>
            <person name="Whitman W.B."/>
            <person name="Woyke T."/>
            <person name="Klenk H.P."/>
            <person name="Zhou Y."/>
            <person name="Lilburn T.G."/>
            <person name="Beck B.J."/>
            <person name="De Vos P."/>
            <person name="Vandamme P."/>
            <person name="Eisen J.A."/>
            <person name="Garrity G."/>
            <person name="Hugenholtz P."/>
            <person name="Kyrpides N.C."/>
        </authorList>
    </citation>
    <scope>NUCLEOTIDE SEQUENCE [LARGE SCALE GENOMIC DNA]</scope>
    <source>
        <strain evidence="6 7">CGMCC 1.7748</strain>
    </source>
</reference>
<keyword evidence="2" id="KW-0520">NAD</keyword>
<dbReference type="PANTHER" id="PTHR43060">
    <property type="entry name" value="3-HYDROXYISOBUTYRATE DEHYDROGENASE-LIKE 1, MITOCHONDRIAL-RELATED"/>
    <property type="match status" value="1"/>
</dbReference>
<dbReference type="Gene3D" id="3.40.50.720">
    <property type="entry name" value="NAD(P)-binding Rossmann-like Domain"/>
    <property type="match status" value="1"/>
</dbReference>
<evidence type="ECO:0000313" key="6">
    <source>
        <dbReference type="EMBL" id="TWH96607.1"/>
    </source>
</evidence>
<feature type="domain" description="6-phosphogluconate dehydrogenase NADP-binding" evidence="4">
    <location>
        <begin position="6"/>
        <end position="162"/>
    </location>
</feature>
<dbReference type="InterPro" id="IPR008927">
    <property type="entry name" value="6-PGluconate_DH-like_C_sf"/>
</dbReference>
<proteinExistence type="predicted"/>
<dbReference type="Pfam" id="PF03446">
    <property type="entry name" value="NAD_binding_2"/>
    <property type="match status" value="1"/>
</dbReference>
<name>A0A562KMN5_SPHWJ</name>
<dbReference type="Gene3D" id="1.10.1040.10">
    <property type="entry name" value="N-(1-d-carboxylethyl)-l-norvaline Dehydrogenase, domain 2"/>
    <property type="match status" value="1"/>
</dbReference>
<dbReference type="InterPro" id="IPR015815">
    <property type="entry name" value="HIBADH-related"/>
</dbReference>
<dbReference type="PIRSF" id="PIRSF000103">
    <property type="entry name" value="HIBADH"/>
    <property type="match status" value="1"/>
</dbReference>
<accession>A0A562KMN5</accession>
<feature type="domain" description="3-hydroxyisobutyrate dehydrogenase-like NAD-binding" evidence="5">
    <location>
        <begin position="165"/>
        <end position="251"/>
    </location>
</feature>
<dbReference type="SUPFAM" id="SSF51735">
    <property type="entry name" value="NAD(P)-binding Rossmann-fold domains"/>
    <property type="match status" value="1"/>
</dbReference>
<evidence type="ECO:0000313" key="7">
    <source>
        <dbReference type="Proteomes" id="UP000316624"/>
    </source>
</evidence>
<dbReference type="SUPFAM" id="SSF48179">
    <property type="entry name" value="6-phosphogluconate dehydrogenase C-terminal domain-like"/>
    <property type="match status" value="1"/>
</dbReference>
<evidence type="ECO:0000259" key="5">
    <source>
        <dbReference type="Pfam" id="PF14833"/>
    </source>
</evidence>
<dbReference type="AlphaFoldDB" id="A0A562KMN5"/>
<dbReference type="RefSeq" id="WP_145071909.1">
    <property type="nucleotide sequence ID" value="NZ_JACIIY010000009.1"/>
</dbReference>
<dbReference type="EMBL" id="VLKK01000002">
    <property type="protein sequence ID" value="TWH96607.1"/>
    <property type="molecule type" value="Genomic_DNA"/>
</dbReference>
<dbReference type="GO" id="GO:0051287">
    <property type="term" value="F:NAD binding"/>
    <property type="evidence" value="ECO:0007669"/>
    <property type="project" value="InterPro"/>
</dbReference>
<dbReference type="InterPro" id="IPR029154">
    <property type="entry name" value="HIBADH-like_NADP-bd"/>
</dbReference>
<keyword evidence="1" id="KW-0560">Oxidoreductase</keyword>
<protein>
    <submittedName>
        <fullName evidence="6">3-hydroxyisobutyrate dehydrogenase-like beta-hydroxyacid dehydrogenase</fullName>
    </submittedName>
</protein>
<sequence>MADRMKIGFIGVGDQGGPIARRIVESGFDLTLWARRAESLQPYADTAATCAPSIAALGEACDIVGVCVYADADVEQVVGPLLAAMRRGGIILIHSTASPGLCKALTTKGRVRGVAVLDAPVSGGRARAAAGEMTVMVGGDRDAYERALPVLETFAKKIAWLGEAGSGQICKLINNAVATVHFATALAFFEAGERMGLDRAALAGMLASGSARSYGIEAMAAPTPESLAFGLSRLEKDVGLMLDVLDESGLHESRAAAQSRRGVQDFAAAAAEAGQRPGV</sequence>
<feature type="active site" evidence="3">
    <location>
        <position position="171"/>
    </location>
</feature>
<organism evidence="6 7">
    <name type="scientific">Sphingobium wenxiniae (strain DSM 21828 / CGMCC 1.7748 / JZ-1)</name>
    <dbReference type="NCBI Taxonomy" id="595605"/>
    <lineage>
        <taxon>Bacteria</taxon>
        <taxon>Pseudomonadati</taxon>
        <taxon>Pseudomonadota</taxon>
        <taxon>Alphaproteobacteria</taxon>
        <taxon>Sphingomonadales</taxon>
        <taxon>Sphingomonadaceae</taxon>
        <taxon>Sphingobium</taxon>
    </lineage>
</organism>
<dbReference type="Pfam" id="PF14833">
    <property type="entry name" value="NAD_binding_11"/>
    <property type="match status" value="1"/>
</dbReference>
<comment type="caution">
    <text evidence="6">The sequence shown here is derived from an EMBL/GenBank/DDBJ whole genome shotgun (WGS) entry which is preliminary data.</text>
</comment>
<dbReference type="PANTHER" id="PTHR43060:SF15">
    <property type="entry name" value="3-HYDROXYISOBUTYRATE DEHYDROGENASE-LIKE 1, MITOCHONDRIAL-RELATED"/>
    <property type="match status" value="1"/>
</dbReference>
<evidence type="ECO:0000256" key="3">
    <source>
        <dbReference type="PIRSR" id="PIRSR000103-1"/>
    </source>
</evidence>
<gene>
    <name evidence="6" type="ORF">IQ35_00538</name>
</gene>
<evidence type="ECO:0000259" key="4">
    <source>
        <dbReference type="Pfam" id="PF03446"/>
    </source>
</evidence>
<dbReference type="Proteomes" id="UP000316624">
    <property type="component" value="Unassembled WGS sequence"/>
</dbReference>
<keyword evidence="7" id="KW-1185">Reference proteome</keyword>
<dbReference type="GO" id="GO:0050661">
    <property type="term" value="F:NADP binding"/>
    <property type="evidence" value="ECO:0007669"/>
    <property type="project" value="InterPro"/>
</dbReference>
<dbReference type="GO" id="GO:0016491">
    <property type="term" value="F:oxidoreductase activity"/>
    <property type="evidence" value="ECO:0007669"/>
    <property type="project" value="UniProtKB-KW"/>
</dbReference>
<evidence type="ECO:0000256" key="1">
    <source>
        <dbReference type="ARBA" id="ARBA00023002"/>
    </source>
</evidence>
<dbReference type="InterPro" id="IPR013328">
    <property type="entry name" value="6PGD_dom2"/>
</dbReference>
<dbReference type="InterPro" id="IPR006115">
    <property type="entry name" value="6PGDH_NADP-bd"/>
</dbReference>